<name>A0A1C4XWD8_9ACTN</name>
<dbReference type="CDD" id="cd01189">
    <property type="entry name" value="INT_ICEBs1_C_like"/>
    <property type="match status" value="1"/>
</dbReference>
<keyword evidence="9" id="KW-1185">Reference proteome</keyword>
<organism evidence="8 9">
    <name type="scientific">Micromonospora marina</name>
    <dbReference type="NCBI Taxonomy" id="307120"/>
    <lineage>
        <taxon>Bacteria</taxon>
        <taxon>Bacillati</taxon>
        <taxon>Actinomycetota</taxon>
        <taxon>Actinomycetes</taxon>
        <taxon>Micromonosporales</taxon>
        <taxon>Micromonosporaceae</taxon>
        <taxon>Micromonospora</taxon>
    </lineage>
</organism>
<dbReference type="PROSITE" id="PS51898">
    <property type="entry name" value="TYR_RECOMBINASE"/>
    <property type="match status" value="1"/>
</dbReference>
<dbReference type="InterPro" id="IPR050090">
    <property type="entry name" value="Tyrosine_recombinase_XerCD"/>
</dbReference>
<evidence type="ECO:0000256" key="2">
    <source>
        <dbReference type="ARBA" id="ARBA00022908"/>
    </source>
</evidence>
<dbReference type="Pfam" id="PF14659">
    <property type="entry name" value="Phage_int_SAM_3"/>
    <property type="match status" value="1"/>
</dbReference>
<dbReference type="EMBL" id="FMCV01000009">
    <property type="protein sequence ID" value="SCF12774.1"/>
    <property type="molecule type" value="Genomic_DNA"/>
</dbReference>
<dbReference type="PANTHER" id="PTHR30349:SF41">
    <property type="entry name" value="INTEGRASE_RECOMBINASE PROTEIN MJ0367-RELATED"/>
    <property type="match status" value="1"/>
</dbReference>
<dbReference type="SUPFAM" id="SSF56349">
    <property type="entry name" value="DNA breaking-rejoining enzymes"/>
    <property type="match status" value="1"/>
</dbReference>
<evidence type="ECO:0000313" key="8">
    <source>
        <dbReference type="EMBL" id="SCF12774.1"/>
    </source>
</evidence>
<proteinExistence type="inferred from homology"/>
<dbReference type="AlphaFoldDB" id="A0A1C4XWD8"/>
<dbReference type="GO" id="GO:0015074">
    <property type="term" value="P:DNA integration"/>
    <property type="evidence" value="ECO:0007669"/>
    <property type="project" value="UniProtKB-KW"/>
</dbReference>
<keyword evidence="2" id="KW-0229">DNA integration</keyword>
<evidence type="ECO:0000256" key="5">
    <source>
        <dbReference type="PROSITE-ProRule" id="PRU01248"/>
    </source>
</evidence>
<dbReference type="Gene3D" id="1.10.443.10">
    <property type="entry name" value="Intergrase catalytic core"/>
    <property type="match status" value="1"/>
</dbReference>
<evidence type="ECO:0000256" key="1">
    <source>
        <dbReference type="ARBA" id="ARBA00008857"/>
    </source>
</evidence>
<dbReference type="RefSeq" id="WP_091045593.1">
    <property type="nucleotide sequence ID" value="NZ_FMCV01000009.1"/>
</dbReference>
<dbReference type="InterPro" id="IPR010998">
    <property type="entry name" value="Integrase_recombinase_N"/>
</dbReference>
<evidence type="ECO:0000259" key="7">
    <source>
        <dbReference type="PROSITE" id="PS51900"/>
    </source>
</evidence>
<evidence type="ECO:0000256" key="4">
    <source>
        <dbReference type="ARBA" id="ARBA00023172"/>
    </source>
</evidence>
<sequence length="427" mass="48207">MAGRKRANGEGTVYQRADGRWEGAAYVQAADGSSRRVRVYGATRKEAADKLAGKLADSHRGLPATADPTLTVADYLTRWLTTVAVHQVRPTTYANYDTYIRQFLNPALGHRRLAALTVTEVRTFLDTIQTVCQCCARGWDARRDPHHPRKDRRPRCCAIGACCQRHVKPATVRYIRAVLSAALAHAVREELLYRNVASPVRLPTPARSRYQPFTAGEARKYLYAAAFHRHGPLFELALRTGMRRGEILGLQWSDIDLDAGHLSVRRTLARTKGGMTFQPPKTEASQRRILLPRDCITSLTRYRRRQDIDRREASDTWTDLDLVFATATGGPLDPANVHRQHETICYLAEVRYIRFHDLRHTCATLLLEQGVELVTIKELLGHARLHVTADIYAHVRPRLHRNAIEAMNRALHPDDTDPDDDAPPADN</sequence>
<evidence type="ECO:0000313" key="9">
    <source>
        <dbReference type="Proteomes" id="UP000198551"/>
    </source>
</evidence>
<accession>A0A1C4XWD8</accession>
<dbReference type="InterPro" id="IPR004107">
    <property type="entry name" value="Integrase_SAM-like_N"/>
</dbReference>
<dbReference type="PANTHER" id="PTHR30349">
    <property type="entry name" value="PHAGE INTEGRASE-RELATED"/>
    <property type="match status" value="1"/>
</dbReference>
<reference evidence="9" key="1">
    <citation type="submission" date="2016-06" db="EMBL/GenBank/DDBJ databases">
        <authorList>
            <person name="Varghese N."/>
        </authorList>
    </citation>
    <scope>NUCLEOTIDE SEQUENCE [LARGE SCALE GENOMIC DNA]</scope>
    <source>
        <strain evidence="9">DSM 45555</strain>
    </source>
</reference>
<protein>
    <submittedName>
        <fullName evidence="8">Site-specific recombinase XerD</fullName>
    </submittedName>
</protein>
<gene>
    <name evidence="8" type="ORF">GA0070215_1099</name>
</gene>
<dbReference type="InterPro" id="IPR044068">
    <property type="entry name" value="CB"/>
</dbReference>
<dbReference type="Pfam" id="PF00589">
    <property type="entry name" value="Phage_integrase"/>
    <property type="match status" value="1"/>
</dbReference>
<comment type="similarity">
    <text evidence="1">Belongs to the 'phage' integrase family.</text>
</comment>
<dbReference type="Gene3D" id="1.10.150.130">
    <property type="match status" value="1"/>
</dbReference>
<keyword evidence="4" id="KW-0233">DNA recombination</keyword>
<keyword evidence="3 5" id="KW-0238">DNA-binding</keyword>
<dbReference type="Proteomes" id="UP000198551">
    <property type="component" value="Unassembled WGS sequence"/>
</dbReference>
<dbReference type="InterPro" id="IPR013762">
    <property type="entry name" value="Integrase-like_cat_sf"/>
</dbReference>
<dbReference type="GO" id="GO:0003677">
    <property type="term" value="F:DNA binding"/>
    <property type="evidence" value="ECO:0007669"/>
    <property type="project" value="UniProtKB-UniRule"/>
</dbReference>
<dbReference type="InterPro" id="IPR011010">
    <property type="entry name" value="DNA_brk_join_enz"/>
</dbReference>
<evidence type="ECO:0000259" key="6">
    <source>
        <dbReference type="PROSITE" id="PS51898"/>
    </source>
</evidence>
<dbReference type="PROSITE" id="PS51900">
    <property type="entry name" value="CB"/>
    <property type="match status" value="1"/>
</dbReference>
<feature type="domain" description="Core-binding (CB)" evidence="7">
    <location>
        <begin position="70"/>
        <end position="187"/>
    </location>
</feature>
<dbReference type="GO" id="GO:0006310">
    <property type="term" value="P:DNA recombination"/>
    <property type="evidence" value="ECO:0007669"/>
    <property type="project" value="UniProtKB-KW"/>
</dbReference>
<feature type="domain" description="Tyr recombinase" evidence="6">
    <location>
        <begin position="208"/>
        <end position="405"/>
    </location>
</feature>
<evidence type="ECO:0000256" key="3">
    <source>
        <dbReference type="ARBA" id="ARBA00023125"/>
    </source>
</evidence>
<dbReference type="InterPro" id="IPR002104">
    <property type="entry name" value="Integrase_catalytic"/>
</dbReference>